<dbReference type="InterPro" id="IPR005024">
    <property type="entry name" value="Snf7_fam"/>
</dbReference>
<dbReference type="EMBL" id="AAZO01006920">
    <property type="status" value="NOT_ANNOTATED_CDS"/>
    <property type="molecule type" value="Genomic_DNA"/>
</dbReference>
<dbReference type="EnsemblMetazoa" id="PHUM569980-RA">
    <property type="protein sequence ID" value="PHUM569980-PA"/>
    <property type="gene ID" value="PHUM569980"/>
</dbReference>
<dbReference type="OrthoDB" id="5594417at2759"/>
<organism>
    <name type="scientific">Pediculus humanus subsp. corporis</name>
    <name type="common">Body louse</name>
    <dbReference type="NCBI Taxonomy" id="121224"/>
    <lineage>
        <taxon>Eukaryota</taxon>
        <taxon>Metazoa</taxon>
        <taxon>Ecdysozoa</taxon>
        <taxon>Arthropoda</taxon>
        <taxon>Hexapoda</taxon>
        <taxon>Insecta</taxon>
        <taxon>Pterygota</taxon>
        <taxon>Neoptera</taxon>
        <taxon>Paraneoptera</taxon>
        <taxon>Psocodea</taxon>
        <taxon>Troctomorpha</taxon>
        <taxon>Phthiraptera</taxon>
        <taxon>Anoplura</taxon>
        <taxon>Pediculidae</taxon>
        <taxon>Pediculus</taxon>
    </lineage>
</organism>
<gene>
    <name evidence="4" type="primary">8234895</name>
    <name evidence="3" type="ORF">Phum_PHUM569980</name>
</gene>
<dbReference type="STRING" id="121224.E0W170"/>
<dbReference type="Pfam" id="PF03357">
    <property type="entry name" value="Snf7"/>
    <property type="match status" value="1"/>
</dbReference>
<reference evidence="4" key="3">
    <citation type="submission" date="2020-05" db="UniProtKB">
        <authorList>
            <consortium name="EnsemblMetazoa"/>
        </authorList>
    </citation>
    <scope>IDENTIFICATION</scope>
    <source>
        <strain evidence="4">USDA</strain>
    </source>
</reference>
<evidence type="ECO:0000313" key="4">
    <source>
        <dbReference type="EnsemblMetazoa" id="PHUM569980-PA"/>
    </source>
</evidence>
<dbReference type="GeneID" id="8234895"/>
<dbReference type="Proteomes" id="UP000009046">
    <property type="component" value="Unassembled WGS sequence"/>
</dbReference>
<dbReference type="KEGG" id="phu:Phum_PHUM569980"/>
<dbReference type="PANTHER" id="PTHR10476">
    <property type="entry name" value="CHARGED MULTIVESICULAR BODY PROTEIN"/>
    <property type="match status" value="1"/>
</dbReference>
<keyword evidence="2" id="KW-0175">Coiled coil</keyword>
<comment type="similarity">
    <text evidence="1">Belongs to the SNF7 family.</text>
</comment>
<evidence type="ECO:0000256" key="2">
    <source>
        <dbReference type="SAM" id="Coils"/>
    </source>
</evidence>
<dbReference type="FunCoup" id="E0W170">
    <property type="interactions" value="364"/>
</dbReference>
<dbReference type="VEuPathDB" id="VectorBase:PHUM569980"/>
<reference evidence="3" key="2">
    <citation type="submission" date="2007-04" db="EMBL/GenBank/DDBJ databases">
        <title>The genome of the human body louse.</title>
        <authorList>
            <consortium name="The Human Body Louse Genome Consortium"/>
            <person name="Kirkness E."/>
            <person name="Walenz B."/>
            <person name="Hass B."/>
            <person name="Bruggner R."/>
            <person name="Strausberg R."/>
        </authorList>
    </citation>
    <scope>NUCLEOTIDE SEQUENCE</scope>
    <source>
        <strain evidence="3">USDA</strain>
    </source>
</reference>
<reference evidence="3" key="1">
    <citation type="submission" date="2007-04" db="EMBL/GenBank/DDBJ databases">
        <title>Annotation of Pediculus humanus corporis strain USDA.</title>
        <authorList>
            <person name="Kirkness E."/>
            <person name="Hannick L."/>
            <person name="Hass B."/>
            <person name="Bruggner R."/>
            <person name="Lawson D."/>
            <person name="Bidwell S."/>
            <person name="Joardar V."/>
            <person name="Caler E."/>
            <person name="Walenz B."/>
            <person name="Inman J."/>
            <person name="Schobel S."/>
            <person name="Galinsky K."/>
            <person name="Amedeo P."/>
            <person name="Strausberg R."/>
        </authorList>
    </citation>
    <scope>NUCLEOTIDE SEQUENCE</scope>
    <source>
        <strain evidence="3">USDA</strain>
    </source>
</reference>
<evidence type="ECO:0000313" key="3">
    <source>
        <dbReference type="EMBL" id="EEB19376.1"/>
    </source>
</evidence>
<dbReference type="AlphaFoldDB" id="E0W170"/>
<dbReference type="OMA" id="MEMSEEM"/>
<proteinExistence type="inferred from homology"/>
<dbReference type="InParanoid" id="E0W170"/>
<name>E0W170_PEDHC</name>
<dbReference type="GO" id="GO:0007034">
    <property type="term" value="P:vacuolar transport"/>
    <property type="evidence" value="ECO:0007669"/>
    <property type="project" value="InterPro"/>
</dbReference>
<sequence>MNFFGKTPTVKEQQRANDRDLRKVTREIERDRNQLEREEKKIEMEIRKMAKEGNKEGCAILAKQLVQLRKQKNRTIAATSKIHGIAAQNKMMGANVALTDAMATTSKTMGNINKLMQPQRLANDMKAFHEAATKMGMTEEIINDTLDDILDASDDEEESDKVVTQVLDEIGIEISGEMSKAPNAVRGRVGEKSRLPTDEEIEAQLAKLRVPN</sequence>
<keyword evidence="5" id="KW-1185">Reference proteome</keyword>
<dbReference type="HOGENOM" id="CLU_069208_1_2_1"/>
<dbReference type="RefSeq" id="XP_002432114.1">
    <property type="nucleotide sequence ID" value="XM_002432069.1"/>
</dbReference>
<protein>
    <submittedName>
        <fullName evidence="3">Charged multivesicular body protein 2B, putative</fullName>
    </submittedName>
</protein>
<dbReference type="CTD" id="8234895"/>
<accession>E0W170</accession>
<evidence type="ECO:0000313" key="5">
    <source>
        <dbReference type="Proteomes" id="UP000009046"/>
    </source>
</evidence>
<evidence type="ECO:0000256" key="1">
    <source>
        <dbReference type="ARBA" id="ARBA00006190"/>
    </source>
</evidence>
<dbReference type="EMBL" id="DS235866">
    <property type="protein sequence ID" value="EEB19376.1"/>
    <property type="molecule type" value="Genomic_DNA"/>
</dbReference>
<dbReference type="eggNOG" id="KOG3231">
    <property type="taxonomic scope" value="Eukaryota"/>
</dbReference>
<feature type="coiled-coil region" evidence="2">
    <location>
        <begin position="18"/>
        <end position="55"/>
    </location>
</feature>
<dbReference type="Gene3D" id="6.10.140.1230">
    <property type="match status" value="1"/>
</dbReference>